<evidence type="ECO:0000313" key="2">
    <source>
        <dbReference type="EMBL" id="KAL0411281.1"/>
    </source>
</evidence>
<evidence type="ECO:0000256" key="1">
    <source>
        <dbReference type="SAM" id="MobiDB-lite"/>
    </source>
</evidence>
<sequence length="184" mass="21620">MNWAQRMIFDVVGPTFSPSNYDHDGAPDDDTRSCPTDAGPSSYYDGPPYDYVSRLANRFHDIVHDAEQSLWRGYTKSQLGVVAELVDIKIDGHISKRIYDRISQWADHILPRDHPCDYYNTMCLPMEKIDACKNGRMLYWKDDIHLNYYKFYGEARYKPIRERNPNCKKTPYAILRYLPLTLRL</sequence>
<organism evidence="2">
    <name type="scientific">Sesamum latifolium</name>
    <dbReference type="NCBI Taxonomy" id="2727402"/>
    <lineage>
        <taxon>Eukaryota</taxon>
        <taxon>Viridiplantae</taxon>
        <taxon>Streptophyta</taxon>
        <taxon>Embryophyta</taxon>
        <taxon>Tracheophyta</taxon>
        <taxon>Spermatophyta</taxon>
        <taxon>Magnoliopsida</taxon>
        <taxon>eudicotyledons</taxon>
        <taxon>Gunneridae</taxon>
        <taxon>Pentapetalae</taxon>
        <taxon>asterids</taxon>
        <taxon>lamiids</taxon>
        <taxon>Lamiales</taxon>
        <taxon>Pedaliaceae</taxon>
        <taxon>Sesamum</taxon>
    </lineage>
</organism>
<protein>
    <submittedName>
        <fullName evidence="2">Uncharacterized protein</fullName>
    </submittedName>
</protein>
<proteinExistence type="predicted"/>
<accession>A0AAW2U6P1</accession>
<feature type="region of interest" description="Disordered" evidence="1">
    <location>
        <begin position="19"/>
        <end position="41"/>
    </location>
</feature>
<name>A0AAW2U6P1_9LAMI</name>
<dbReference type="EMBL" id="JACGWN010000013">
    <property type="protein sequence ID" value="KAL0411281.1"/>
    <property type="molecule type" value="Genomic_DNA"/>
</dbReference>
<dbReference type="AlphaFoldDB" id="A0AAW2U6P1"/>
<reference evidence="2" key="2">
    <citation type="journal article" date="2024" name="Plant">
        <title>Genomic evolution and insights into agronomic trait innovations of Sesamum species.</title>
        <authorList>
            <person name="Miao H."/>
            <person name="Wang L."/>
            <person name="Qu L."/>
            <person name="Liu H."/>
            <person name="Sun Y."/>
            <person name="Le M."/>
            <person name="Wang Q."/>
            <person name="Wei S."/>
            <person name="Zheng Y."/>
            <person name="Lin W."/>
            <person name="Duan Y."/>
            <person name="Cao H."/>
            <person name="Xiong S."/>
            <person name="Wang X."/>
            <person name="Wei L."/>
            <person name="Li C."/>
            <person name="Ma Q."/>
            <person name="Ju M."/>
            <person name="Zhao R."/>
            <person name="Li G."/>
            <person name="Mu C."/>
            <person name="Tian Q."/>
            <person name="Mei H."/>
            <person name="Zhang T."/>
            <person name="Gao T."/>
            <person name="Zhang H."/>
        </authorList>
    </citation>
    <scope>NUCLEOTIDE SEQUENCE</scope>
    <source>
        <strain evidence="2">KEN1</strain>
    </source>
</reference>
<feature type="compositionally biased region" description="Basic and acidic residues" evidence="1">
    <location>
        <begin position="21"/>
        <end position="32"/>
    </location>
</feature>
<comment type="caution">
    <text evidence="2">The sequence shown here is derived from an EMBL/GenBank/DDBJ whole genome shotgun (WGS) entry which is preliminary data.</text>
</comment>
<gene>
    <name evidence="2" type="ORF">Slati_3717800</name>
</gene>
<dbReference type="PANTHER" id="PTHR10775:SF188">
    <property type="entry name" value="TRANSPOSASE-ASSOCIATED DOMAIN-CONTAINING PROTEIN"/>
    <property type="match status" value="1"/>
</dbReference>
<dbReference type="PANTHER" id="PTHR10775">
    <property type="entry name" value="OS08G0208400 PROTEIN"/>
    <property type="match status" value="1"/>
</dbReference>
<reference evidence="2" key="1">
    <citation type="submission" date="2020-06" db="EMBL/GenBank/DDBJ databases">
        <authorList>
            <person name="Li T."/>
            <person name="Hu X."/>
            <person name="Zhang T."/>
            <person name="Song X."/>
            <person name="Zhang H."/>
            <person name="Dai N."/>
            <person name="Sheng W."/>
            <person name="Hou X."/>
            <person name="Wei L."/>
        </authorList>
    </citation>
    <scope>NUCLEOTIDE SEQUENCE</scope>
    <source>
        <strain evidence="2">KEN1</strain>
        <tissue evidence="2">Leaf</tissue>
    </source>
</reference>